<protein>
    <submittedName>
        <fullName evidence="2">Uncharacterized protein</fullName>
    </submittedName>
</protein>
<keyword evidence="1" id="KW-0812">Transmembrane</keyword>
<dbReference type="EMBL" id="CM010636">
    <property type="protein sequence ID" value="RID45732.1"/>
    <property type="molecule type" value="Genomic_DNA"/>
</dbReference>
<feature type="transmembrane region" description="Helical" evidence="1">
    <location>
        <begin position="48"/>
        <end position="70"/>
    </location>
</feature>
<keyword evidence="1" id="KW-1133">Transmembrane helix</keyword>
<proteinExistence type="predicted"/>
<keyword evidence="1" id="KW-0472">Membrane</keyword>
<dbReference type="Proteomes" id="UP000264353">
    <property type="component" value="Chromosome A9"/>
</dbReference>
<name>A0A397XWJ5_BRACM</name>
<sequence length="86" mass="9591">MDVDGHHEKLCRCSATLLPPSRNQLFFSSRLFTVVNSSHIAVLASNAVSFHAVLSSSFVLCLQLVLAVTVHRNRLAVFSPRWKIEN</sequence>
<dbReference type="AlphaFoldDB" id="A0A397XWJ5"/>
<evidence type="ECO:0000256" key="1">
    <source>
        <dbReference type="SAM" id="Phobius"/>
    </source>
</evidence>
<gene>
    <name evidence="2" type="ORF">BRARA_I02435</name>
</gene>
<evidence type="ECO:0000313" key="3">
    <source>
        <dbReference type="Proteomes" id="UP000264353"/>
    </source>
</evidence>
<accession>A0A397XWJ5</accession>
<evidence type="ECO:0000313" key="2">
    <source>
        <dbReference type="EMBL" id="RID45732.1"/>
    </source>
</evidence>
<organism evidence="2 3">
    <name type="scientific">Brassica campestris</name>
    <name type="common">Field mustard</name>
    <dbReference type="NCBI Taxonomy" id="3711"/>
    <lineage>
        <taxon>Eukaryota</taxon>
        <taxon>Viridiplantae</taxon>
        <taxon>Streptophyta</taxon>
        <taxon>Embryophyta</taxon>
        <taxon>Tracheophyta</taxon>
        <taxon>Spermatophyta</taxon>
        <taxon>Magnoliopsida</taxon>
        <taxon>eudicotyledons</taxon>
        <taxon>Gunneridae</taxon>
        <taxon>Pentapetalae</taxon>
        <taxon>rosids</taxon>
        <taxon>malvids</taxon>
        <taxon>Brassicales</taxon>
        <taxon>Brassicaceae</taxon>
        <taxon>Brassiceae</taxon>
        <taxon>Brassica</taxon>
    </lineage>
</organism>
<reference evidence="2 3" key="1">
    <citation type="submission" date="2018-06" db="EMBL/GenBank/DDBJ databases">
        <title>WGS assembly of Brassica rapa FPsc.</title>
        <authorList>
            <person name="Bowman J."/>
            <person name="Kohchi T."/>
            <person name="Yamato K."/>
            <person name="Jenkins J."/>
            <person name="Shu S."/>
            <person name="Ishizaki K."/>
            <person name="Yamaoka S."/>
            <person name="Nishihama R."/>
            <person name="Nakamura Y."/>
            <person name="Berger F."/>
            <person name="Adam C."/>
            <person name="Aki S."/>
            <person name="Althoff F."/>
            <person name="Araki T."/>
            <person name="Arteaga-Vazquez M."/>
            <person name="Balasubrmanian S."/>
            <person name="Bauer D."/>
            <person name="Boehm C."/>
            <person name="Briginshaw L."/>
            <person name="Caballero-Perez J."/>
            <person name="Catarino B."/>
            <person name="Chen F."/>
            <person name="Chiyoda S."/>
            <person name="Chovatia M."/>
            <person name="Davies K."/>
            <person name="Delmans M."/>
            <person name="Demura T."/>
            <person name="Dierschke T."/>
            <person name="Dolan L."/>
            <person name="Dorantes-Acosta A."/>
            <person name="Eklund D."/>
            <person name="Florent S."/>
            <person name="Flores-Sandoval E."/>
            <person name="Fujiyama A."/>
            <person name="Fukuzawa H."/>
            <person name="Galik B."/>
            <person name="Grimanelli D."/>
            <person name="Grimwood J."/>
            <person name="Grossniklaus U."/>
            <person name="Hamada T."/>
            <person name="Haseloff J."/>
            <person name="Hetherington A."/>
            <person name="Higo A."/>
            <person name="Hirakawa Y."/>
            <person name="Hundley H."/>
            <person name="Ikeda Y."/>
            <person name="Inoue K."/>
            <person name="Inoue S."/>
            <person name="Ishida S."/>
            <person name="Jia Q."/>
            <person name="Kakita M."/>
            <person name="Kanazawa T."/>
            <person name="Kawai Y."/>
            <person name="Kawashima T."/>
            <person name="Kennedy M."/>
            <person name="Kinose K."/>
            <person name="Kinoshita T."/>
            <person name="Kohara Y."/>
            <person name="Koide E."/>
            <person name="Komatsu K."/>
            <person name="Kopischke S."/>
            <person name="Kubo M."/>
            <person name="Kyozuka J."/>
            <person name="Lagercrantz U."/>
            <person name="Lin S."/>
            <person name="Lindquist E."/>
            <person name="Lipzen A."/>
            <person name="Lu C."/>
            <person name="Luna E."/>
            <person name="Martienssen R."/>
            <person name="Minamino N."/>
            <person name="Mizutani M."/>
            <person name="Mizutani M."/>
            <person name="Mochizuki N."/>
            <person name="Monte I."/>
            <person name="Mosher R."/>
            <person name="Nagasaki H."/>
            <person name="Nakagami H."/>
            <person name="Naramoto S."/>
            <person name="Nishitani K."/>
            <person name="Ohtani M."/>
            <person name="Okamoto T."/>
            <person name="Okumura M."/>
            <person name="Phillips J."/>
            <person name="Pollak B."/>
            <person name="Reinders A."/>
            <person name="Roevekamp M."/>
            <person name="Sano R."/>
            <person name="Sawa S."/>
            <person name="Schmid M."/>
            <person name="Shirakawa M."/>
            <person name="Solano R."/>
            <person name="Spunde A."/>
            <person name="Suetsugu N."/>
            <person name="Sugano S."/>
            <person name="Sugiyama A."/>
            <person name="Sun R."/>
            <person name="Suzuki Y."/>
            <person name="Takenaka M."/>
            <person name="Takezawa D."/>
            <person name="Tomogane H."/>
            <person name="Tsuzuki M."/>
            <person name="Ueda T."/>
            <person name="Umeda M."/>
            <person name="Ward J."/>
            <person name="Watanabe Y."/>
            <person name="Yazaki K."/>
            <person name="Yokoyama R."/>
            <person name="Yoshitake Y."/>
            <person name="Yotsui I."/>
            <person name="Zachgo S."/>
            <person name="Schmutz J."/>
        </authorList>
    </citation>
    <scope>NUCLEOTIDE SEQUENCE [LARGE SCALE GENOMIC DNA]</scope>
    <source>
        <strain evidence="3">cv. B-3</strain>
    </source>
</reference>